<keyword evidence="6" id="KW-0414">Isoprene biosynthesis</keyword>
<dbReference type="GO" id="GO:0046872">
    <property type="term" value="F:metal ion binding"/>
    <property type="evidence" value="ECO:0007669"/>
    <property type="project" value="UniProtKB-KW"/>
</dbReference>
<dbReference type="Proteomes" id="UP000252254">
    <property type="component" value="Unassembled WGS sequence"/>
</dbReference>
<evidence type="ECO:0000256" key="2">
    <source>
        <dbReference type="ARBA" id="ARBA00006706"/>
    </source>
</evidence>
<dbReference type="SFLD" id="SFLDS00005">
    <property type="entry name" value="Isoprenoid_Synthase_Type_I"/>
    <property type="match status" value="1"/>
</dbReference>
<dbReference type="PROSITE" id="PS00723">
    <property type="entry name" value="POLYPRENYL_SYNTHASE_1"/>
    <property type="match status" value="1"/>
</dbReference>
<dbReference type="OrthoDB" id="9805316at2"/>
<evidence type="ECO:0000313" key="7">
    <source>
        <dbReference type="EMBL" id="RBO95321.1"/>
    </source>
</evidence>
<comment type="cofactor">
    <cofactor evidence="1">
        <name>Mg(2+)</name>
        <dbReference type="ChEBI" id="CHEBI:18420"/>
    </cofactor>
</comment>
<dbReference type="PANTHER" id="PTHR43281:SF1">
    <property type="entry name" value="FARNESYL DIPHOSPHATE SYNTHASE"/>
    <property type="match status" value="1"/>
</dbReference>
<reference evidence="7 8" key="1">
    <citation type="submission" date="2018-06" db="EMBL/GenBank/DDBJ databases">
        <title>Genomic Encyclopedia of Type Strains, Phase IV (KMG-IV): sequencing the most valuable type-strain genomes for metagenomic binning, comparative biology and taxonomic classification.</title>
        <authorList>
            <person name="Goeker M."/>
        </authorList>
    </citation>
    <scope>NUCLEOTIDE SEQUENCE [LARGE SCALE GENOMIC DNA]</scope>
    <source>
        <strain evidence="7 8">DSM 15140</strain>
    </source>
</reference>
<evidence type="ECO:0000313" key="8">
    <source>
        <dbReference type="Proteomes" id="UP000252254"/>
    </source>
</evidence>
<proteinExistence type="inferred from homology"/>
<dbReference type="STRING" id="200904.GCA_900168775_02805"/>
<comment type="similarity">
    <text evidence="2">Belongs to the FPP/GGPP synthase family.</text>
</comment>
<dbReference type="RefSeq" id="WP_113869300.1">
    <property type="nucleotide sequence ID" value="NZ_BAABQN010000012.1"/>
</dbReference>
<evidence type="ECO:0000256" key="4">
    <source>
        <dbReference type="ARBA" id="ARBA00022723"/>
    </source>
</evidence>
<accession>A0A366DYY7</accession>
<dbReference type="PANTHER" id="PTHR43281">
    <property type="entry name" value="FARNESYL DIPHOSPHATE SYNTHASE"/>
    <property type="match status" value="1"/>
</dbReference>
<dbReference type="InterPro" id="IPR033749">
    <property type="entry name" value="Polyprenyl_synt_CS"/>
</dbReference>
<dbReference type="Pfam" id="PF00348">
    <property type="entry name" value="polyprenyl_synt"/>
    <property type="match status" value="1"/>
</dbReference>
<name>A0A366DYY7_9BACI</name>
<dbReference type="InterPro" id="IPR000092">
    <property type="entry name" value="Polyprenyl_synt"/>
</dbReference>
<dbReference type="GO" id="GO:0004659">
    <property type="term" value="F:prenyltransferase activity"/>
    <property type="evidence" value="ECO:0007669"/>
    <property type="project" value="InterPro"/>
</dbReference>
<organism evidence="7 8">
    <name type="scientific">Paraliobacillus ryukyuensis</name>
    <dbReference type="NCBI Taxonomy" id="200904"/>
    <lineage>
        <taxon>Bacteria</taxon>
        <taxon>Bacillati</taxon>
        <taxon>Bacillota</taxon>
        <taxon>Bacilli</taxon>
        <taxon>Bacillales</taxon>
        <taxon>Bacillaceae</taxon>
        <taxon>Paraliobacillus</taxon>
    </lineage>
</organism>
<dbReference type="AlphaFoldDB" id="A0A366DYY7"/>
<evidence type="ECO:0000256" key="6">
    <source>
        <dbReference type="ARBA" id="ARBA00023229"/>
    </source>
</evidence>
<dbReference type="GO" id="GO:0008299">
    <property type="term" value="P:isoprenoid biosynthetic process"/>
    <property type="evidence" value="ECO:0007669"/>
    <property type="project" value="UniProtKB-KW"/>
</dbReference>
<gene>
    <name evidence="7" type="ORF">DES48_10829</name>
</gene>
<dbReference type="SUPFAM" id="SSF48576">
    <property type="entry name" value="Terpenoid synthases"/>
    <property type="match status" value="1"/>
</dbReference>
<keyword evidence="5" id="KW-0460">Magnesium</keyword>
<evidence type="ECO:0000256" key="3">
    <source>
        <dbReference type="ARBA" id="ARBA00022679"/>
    </source>
</evidence>
<protein>
    <submittedName>
        <fullName evidence="7">Geranylgeranyl pyrophosphate synthase</fullName>
    </submittedName>
</protein>
<keyword evidence="8" id="KW-1185">Reference proteome</keyword>
<dbReference type="Gene3D" id="1.10.600.10">
    <property type="entry name" value="Farnesyl Diphosphate Synthase"/>
    <property type="match status" value="1"/>
</dbReference>
<dbReference type="EMBL" id="QNRI01000008">
    <property type="protein sequence ID" value="RBO95321.1"/>
    <property type="molecule type" value="Genomic_DNA"/>
</dbReference>
<keyword evidence="4" id="KW-0479">Metal-binding</keyword>
<evidence type="ECO:0000256" key="5">
    <source>
        <dbReference type="ARBA" id="ARBA00022842"/>
    </source>
</evidence>
<evidence type="ECO:0000256" key="1">
    <source>
        <dbReference type="ARBA" id="ARBA00001946"/>
    </source>
</evidence>
<dbReference type="CDD" id="cd00685">
    <property type="entry name" value="Trans_IPPS_HT"/>
    <property type="match status" value="1"/>
</dbReference>
<comment type="caution">
    <text evidence="7">The sequence shown here is derived from an EMBL/GenBank/DDBJ whole genome shotgun (WGS) entry which is preliminary data.</text>
</comment>
<sequence length="784" mass="90670">MKIENSKASNWYKQAEDKANQYFQTLLSYLKNNKSTTILYKEILMWKRSHRAILGAMYPGYDKRLVNDKGYLSWLANKGKLDRYLERSISYIYLRDLGKNLSDKETKERITHEKQKLKHSIEQGDSIIDQFRLSAIYRWAQKEAVEEALIWVWNKVNTITDALPKAFDAAHAKRKLIKTIAGVVMQALDDLPNDSTKGERTKQVDKAIRLGYAYGITYPFIDDLLDSDLLSSSEQETFSMMIETAIINQAAPRWTKWQGNNQQFMELVQHELSAAIASIAEKHQKETKDQFFEQAYVFFKSQELDRAKTLQNTEYTNEAIYLPVIVKSASSRLIVRGVLGNAKDHSSNERMFYYGIYNQLSDDFADLFDDMEAGAVTPYTYYLTYKDQRPDLINPFELYWTVITYLIHHVYQADEQAKEVILARAINGLRRFKAKHGKKKYQQIMHELKFGDNKLQRLIQQMVEKATDVDFLDKRLRDDMSQSFRQEQQEKADITREIKRLRQEINELLYFSNNKQVNDSAEKITDAANYSLQGSGKRLRPIMSWMVAEKVYHFDKDAITPLLKSLELMHTASLIFDDLPAQDNATIRRGRPTLHEVYNTALAELTGLFLTQQATYEQASLKKFDPEKVLELIRYASHITAEMCKGQAMDLASKETEQTVAQLETMCYYKTGMGFEASLLMPAILAGINTNEKQQLIDFAYHAGIAFQMKDDLLDVEGDATTLGKSSGMDQVNNRSTFVSLLGKTGARKKMWEHYCDAEEALMQLPEAYHFLHYILLYLIKRVN</sequence>
<keyword evidence="3" id="KW-0808">Transferase</keyword>
<dbReference type="InterPro" id="IPR008949">
    <property type="entry name" value="Isoprenoid_synthase_dom_sf"/>
</dbReference>